<dbReference type="InterPro" id="IPR008927">
    <property type="entry name" value="6-PGluconate_DH-like_C_sf"/>
</dbReference>
<dbReference type="NCBIfam" id="TIGR00745">
    <property type="entry name" value="apbA_panE"/>
    <property type="match status" value="1"/>
</dbReference>
<evidence type="ECO:0000256" key="1">
    <source>
        <dbReference type="ARBA" id="ARBA00007870"/>
    </source>
</evidence>
<dbReference type="SUPFAM" id="SSF48179">
    <property type="entry name" value="6-phosphogluconate dehydrogenase C-terminal domain-like"/>
    <property type="match status" value="1"/>
</dbReference>
<comment type="catalytic activity">
    <reaction evidence="4">
        <text>(R)-pantoate + NADP(+) = 2-dehydropantoate + NADPH + H(+)</text>
        <dbReference type="Rhea" id="RHEA:16233"/>
        <dbReference type="ChEBI" id="CHEBI:11561"/>
        <dbReference type="ChEBI" id="CHEBI:15378"/>
        <dbReference type="ChEBI" id="CHEBI:15980"/>
        <dbReference type="ChEBI" id="CHEBI:57783"/>
        <dbReference type="ChEBI" id="CHEBI:58349"/>
        <dbReference type="EC" id="1.1.1.169"/>
    </reaction>
</comment>
<organism evidence="7 8">
    <name type="scientific">Brooklawnia cerclae</name>
    <dbReference type="NCBI Taxonomy" id="349934"/>
    <lineage>
        <taxon>Bacteria</taxon>
        <taxon>Bacillati</taxon>
        <taxon>Actinomycetota</taxon>
        <taxon>Actinomycetes</taxon>
        <taxon>Propionibacteriales</taxon>
        <taxon>Propionibacteriaceae</taxon>
        <taxon>Brooklawnia</taxon>
    </lineage>
</organism>
<dbReference type="InterPro" id="IPR051402">
    <property type="entry name" value="KPR-Related"/>
</dbReference>
<dbReference type="Gene3D" id="1.10.1040.10">
    <property type="entry name" value="N-(1-d-carboxylethyl)-l-norvaline Dehydrogenase, domain 2"/>
    <property type="match status" value="1"/>
</dbReference>
<reference evidence="7 8" key="1">
    <citation type="submission" date="2020-02" db="EMBL/GenBank/DDBJ databases">
        <title>Sequencing the genomes of 1000 actinobacteria strains.</title>
        <authorList>
            <person name="Klenk H.-P."/>
        </authorList>
    </citation>
    <scope>NUCLEOTIDE SEQUENCE [LARGE SCALE GENOMIC DNA]</scope>
    <source>
        <strain evidence="7 8">DSM 19609</strain>
    </source>
</reference>
<dbReference type="InterPro" id="IPR013332">
    <property type="entry name" value="KPR_N"/>
</dbReference>
<dbReference type="GO" id="GO:0008677">
    <property type="term" value="F:2-dehydropantoate 2-reductase activity"/>
    <property type="evidence" value="ECO:0007669"/>
    <property type="project" value="UniProtKB-EC"/>
</dbReference>
<name>A0ABX0SM13_9ACTN</name>
<evidence type="ECO:0000256" key="3">
    <source>
        <dbReference type="ARBA" id="ARBA00023002"/>
    </source>
</evidence>
<dbReference type="InterPro" id="IPR036291">
    <property type="entry name" value="NAD(P)-bd_dom_sf"/>
</dbReference>
<gene>
    <name evidence="7" type="ORF">FB473_002446</name>
</gene>
<sequence>MGVTTDERPVAVIGAGAIGLSLASAMARAGRSVLVCGRTPIDRIEITEERTTESWPVRHTTTPTDLVGVDTAILAVKAHQTADVADWLHVLARPGVTVLLAQNGIEQRERVTPFTGDAHTVPAVLYLNVERTAPGRAILRRVGDHDLALPDDDAARSLASDLVTGHMRVAFEHDFDVAAWTKLLANITANPLTALTGRRVEVLREPSIARLARQIMDEAAAAARADGVALTADQVDETLGWLQDAPPGATTSMLQDRLAGRPLEYDALTGAVVRAAERHGVEVPVNRLVLALLAAIGPESHE</sequence>
<dbReference type="Pfam" id="PF02558">
    <property type="entry name" value="ApbA"/>
    <property type="match status" value="1"/>
</dbReference>
<comment type="pathway">
    <text evidence="4">Cofactor biosynthesis; (R)-pantothenate biosynthesis; (R)-pantoate from 3-methyl-2-oxobutanoate: step 2/2.</text>
</comment>
<evidence type="ECO:0000313" key="7">
    <source>
        <dbReference type="EMBL" id="NIH57801.1"/>
    </source>
</evidence>
<evidence type="ECO:0000256" key="2">
    <source>
        <dbReference type="ARBA" id="ARBA00022857"/>
    </source>
</evidence>
<accession>A0ABX0SM13</accession>
<dbReference type="RefSeq" id="WP_167168102.1">
    <property type="nucleotide sequence ID" value="NZ_BAAAOO010000007.1"/>
</dbReference>
<evidence type="ECO:0000259" key="5">
    <source>
        <dbReference type="Pfam" id="PF02558"/>
    </source>
</evidence>
<keyword evidence="2 4" id="KW-0521">NADP</keyword>
<evidence type="ECO:0000313" key="8">
    <source>
        <dbReference type="Proteomes" id="UP000749311"/>
    </source>
</evidence>
<dbReference type="SUPFAM" id="SSF51735">
    <property type="entry name" value="NAD(P)-binding Rossmann-fold domains"/>
    <property type="match status" value="1"/>
</dbReference>
<dbReference type="Pfam" id="PF08546">
    <property type="entry name" value="ApbA_C"/>
    <property type="match status" value="1"/>
</dbReference>
<dbReference type="NCBIfam" id="NF005091">
    <property type="entry name" value="PRK06522.2-2"/>
    <property type="match status" value="1"/>
</dbReference>
<dbReference type="InterPro" id="IPR003710">
    <property type="entry name" value="ApbA"/>
</dbReference>
<dbReference type="Proteomes" id="UP000749311">
    <property type="component" value="Unassembled WGS sequence"/>
</dbReference>
<keyword evidence="8" id="KW-1185">Reference proteome</keyword>
<feature type="domain" description="Ketopantoate reductase C-terminal" evidence="6">
    <location>
        <begin position="175"/>
        <end position="296"/>
    </location>
</feature>
<keyword evidence="3 4" id="KW-0560">Oxidoreductase</keyword>
<dbReference type="InterPro" id="IPR013752">
    <property type="entry name" value="KPA_reductase"/>
</dbReference>
<comment type="similarity">
    <text evidence="1 4">Belongs to the ketopantoate reductase family.</text>
</comment>
<dbReference type="PANTHER" id="PTHR21708">
    <property type="entry name" value="PROBABLE 2-DEHYDROPANTOATE 2-REDUCTASE"/>
    <property type="match status" value="1"/>
</dbReference>
<dbReference type="Gene3D" id="3.40.50.720">
    <property type="entry name" value="NAD(P)-binding Rossmann-like Domain"/>
    <property type="match status" value="1"/>
</dbReference>
<protein>
    <recommendedName>
        <fullName evidence="4">2-dehydropantoate 2-reductase</fullName>
        <ecNumber evidence="4">1.1.1.169</ecNumber>
    </recommendedName>
    <alternativeName>
        <fullName evidence="4">Ketopantoate reductase</fullName>
    </alternativeName>
</protein>
<proteinExistence type="inferred from homology"/>
<dbReference type="InterPro" id="IPR013328">
    <property type="entry name" value="6PGD_dom2"/>
</dbReference>
<comment type="function">
    <text evidence="4">Catalyzes the NADPH-dependent reduction of ketopantoate into pantoic acid.</text>
</comment>
<comment type="caution">
    <text evidence="7">The sequence shown here is derived from an EMBL/GenBank/DDBJ whole genome shotgun (WGS) entry which is preliminary data.</text>
</comment>
<dbReference type="EC" id="1.1.1.169" evidence="4"/>
<dbReference type="EMBL" id="JAAMOZ010000001">
    <property type="protein sequence ID" value="NIH57801.1"/>
    <property type="molecule type" value="Genomic_DNA"/>
</dbReference>
<dbReference type="PANTHER" id="PTHR21708:SF26">
    <property type="entry name" value="2-DEHYDROPANTOATE 2-REDUCTASE"/>
    <property type="match status" value="1"/>
</dbReference>
<keyword evidence="4" id="KW-0566">Pantothenate biosynthesis</keyword>
<feature type="domain" description="Ketopantoate reductase N-terminal" evidence="5">
    <location>
        <begin position="10"/>
        <end position="141"/>
    </location>
</feature>
<evidence type="ECO:0000256" key="4">
    <source>
        <dbReference type="RuleBase" id="RU362068"/>
    </source>
</evidence>
<evidence type="ECO:0000259" key="6">
    <source>
        <dbReference type="Pfam" id="PF08546"/>
    </source>
</evidence>